<sequence length="966" mass="105980">MSVSAPDVRHAIEENRRLRRTMRDLVALSTLPAVWSGLDRDDIARSLSGVLLDTLSLDVVYLRLAGRTGKGAVDIVRCGRRHDTDYETTAKAALAALLNAPRGELPKTIPDPCGAGTLQLAVVRFGVGADPGALVAGSRKPDFPTEQDRLLLGVGANQMAIVVQRRQAEEELQRHRNARLALTQELNQAVTVEEAATGVLRAVCEHLAWDAGFFWIIDDDGDRLACRAHWHRPDRPPKQFVAASCEASFRSGEGLPGRVWASGTPAWIADLSQDGNFMRLAAAAEDGLRCAFACPVILGDRTIGVIEFFTHQVRELDADLLEMVGTAGGNVGQFIERKAAEDELRRSEQELAEFFENATIGLHWVDSDGKILKANHAELQMLGYTRAEYLGRHIAEFHADPDVIGAILDKLNAGERLIEYPARLRCKDGSIKHVLIDSSVLWNDGRFVHTRCFTRDITERTRVERALADARSRLEAALEAGAIATWNWDIPGNLLFGDGTFDQLFNLPPSEGQGGVLDKYLGAIHPDDVPRVTAALERAVHSGEPYEADYRIVQPDGSARWVTARGRTERDAAGRPIRMPGVLVDITARKRLEEALLDADRRKDEFLAILAHELRNPLAPIRNSLEILKLPRIDASAVEESRAMIERQVHHLVRLVDDLLDVSRVMRGKIELRKEPLEIAAVVARAVETVQPLIDMQRHRLELSIPDESLLVDADPVRLAQVVGNLLTNSAKYTESHGHIWVSAVREQGVVALSVRDDGIGMAAEMLPRVFELFVQVDHASTRAQGGLGIGLTLSQNLVRLHGGTIEARSAGLGQGSEFIVRLPLMAPAHGEPVEGLSDERALEAAASGHRLLVVDDNSDAATSLAMLLRMHGHEVRIAQDGPSALAMATAFVPDMVFLDLGMPGMDGYEVARRLRSQPALEQVVLTALTGWGQQEDRRRTAEAGFDHHLVKPLELKALETLLKAL</sequence>
<keyword evidence="4" id="KW-0808">Transferase</keyword>
<name>A0ABX2EFE2_9BURK</name>
<dbReference type="CDD" id="cd17580">
    <property type="entry name" value="REC_2_DhkD-like"/>
    <property type="match status" value="1"/>
</dbReference>
<gene>
    <name evidence="11" type="ORF">HLB44_10000</name>
</gene>
<evidence type="ECO:0000256" key="3">
    <source>
        <dbReference type="ARBA" id="ARBA00022553"/>
    </source>
</evidence>
<dbReference type="SUPFAM" id="SSF52172">
    <property type="entry name" value="CheY-like"/>
    <property type="match status" value="1"/>
</dbReference>
<feature type="domain" description="Response regulatory" evidence="8">
    <location>
        <begin position="851"/>
        <end position="966"/>
    </location>
</feature>
<dbReference type="SUPFAM" id="SSF55874">
    <property type="entry name" value="ATPase domain of HSP90 chaperone/DNA topoisomerase II/histidine kinase"/>
    <property type="match status" value="1"/>
</dbReference>
<dbReference type="NCBIfam" id="TIGR00229">
    <property type="entry name" value="sensory_box"/>
    <property type="match status" value="2"/>
</dbReference>
<protein>
    <recommendedName>
        <fullName evidence="2">histidine kinase</fullName>
        <ecNumber evidence="2">2.7.13.3</ecNumber>
    </recommendedName>
</protein>
<dbReference type="InterPro" id="IPR001610">
    <property type="entry name" value="PAC"/>
</dbReference>
<dbReference type="PROSITE" id="PS50110">
    <property type="entry name" value="RESPONSE_REGULATORY"/>
    <property type="match status" value="1"/>
</dbReference>
<comment type="catalytic activity">
    <reaction evidence="1">
        <text>ATP + protein L-histidine = ADP + protein N-phospho-L-histidine.</text>
        <dbReference type="EC" id="2.7.13.3"/>
    </reaction>
</comment>
<dbReference type="Gene3D" id="3.30.450.20">
    <property type="entry name" value="PAS domain"/>
    <property type="match status" value="2"/>
</dbReference>
<dbReference type="InterPro" id="IPR000700">
    <property type="entry name" value="PAS-assoc_C"/>
</dbReference>
<dbReference type="PANTHER" id="PTHR43047:SF72">
    <property type="entry name" value="OSMOSENSING HISTIDINE PROTEIN KINASE SLN1"/>
    <property type="match status" value="1"/>
</dbReference>
<evidence type="ECO:0000256" key="5">
    <source>
        <dbReference type="ARBA" id="ARBA00022777"/>
    </source>
</evidence>
<dbReference type="EMBL" id="JABRWJ010000003">
    <property type="protein sequence ID" value="NRF67316.1"/>
    <property type="molecule type" value="Genomic_DNA"/>
</dbReference>
<dbReference type="InterPro" id="IPR013655">
    <property type="entry name" value="PAS_fold_3"/>
</dbReference>
<dbReference type="CDD" id="cd00082">
    <property type="entry name" value="HisKA"/>
    <property type="match status" value="1"/>
</dbReference>
<dbReference type="Pfam" id="PF00512">
    <property type="entry name" value="HisKA"/>
    <property type="match status" value="1"/>
</dbReference>
<dbReference type="InterPro" id="IPR004358">
    <property type="entry name" value="Sig_transdc_His_kin-like_C"/>
</dbReference>
<dbReference type="Gene3D" id="1.10.287.130">
    <property type="match status" value="1"/>
</dbReference>
<evidence type="ECO:0000256" key="2">
    <source>
        <dbReference type="ARBA" id="ARBA00012438"/>
    </source>
</evidence>
<evidence type="ECO:0000259" key="8">
    <source>
        <dbReference type="PROSITE" id="PS50110"/>
    </source>
</evidence>
<keyword evidence="5" id="KW-0418">Kinase</keyword>
<dbReference type="Gene3D" id="3.30.450.40">
    <property type="match status" value="1"/>
</dbReference>
<dbReference type="InterPro" id="IPR036890">
    <property type="entry name" value="HATPase_C_sf"/>
</dbReference>
<dbReference type="InterPro" id="IPR011006">
    <property type="entry name" value="CheY-like_superfamily"/>
</dbReference>
<feature type="modified residue" description="4-aspartylphosphate" evidence="6">
    <location>
        <position position="900"/>
    </location>
</feature>
<evidence type="ECO:0000256" key="1">
    <source>
        <dbReference type="ARBA" id="ARBA00000085"/>
    </source>
</evidence>
<dbReference type="Gene3D" id="3.30.565.10">
    <property type="entry name" value="Histidine kinase-like ATPase, C-terminal domain"/>
    <property type="match status" value="1"/>
</dbReference>
<dbReference type="SUPFAM" id="SSF55781">
    <property type="entry name" value="GAF domain-like"/>
    <property type="match status" value="1"/>
</dbReference>
<dbReference type="CDD" id="cd00130">
    <property type="entry name" value="PAS"/>
    <property type="match status" value="2"/>
</dbReference>
<dbReference type="Gene3D" id="2.10.70.100">
    <property type="match status" value="1"/>
</dbReference>
<feature type="domain" description="PAS" evidence="9">
    <location>
        <begin position="347"/>
        <end position="397"/>
    </location>
</feature>
<feature type="domain" description="PAC" evidence="10">
    <location>
        <begin position="418"/>
        <end position="469"/>
    </location>
</feature>
<dbReference type="SMART" id="SM00448">
    <property type="entry name" value="REC"/>
    <property type="match status" value="1"/>
</dbReference>
<feature type="domain" description="PAC" evidence="10">
    <location>
        <begin position="546"/>
        <end position="598"/>
    </location>
</feature>
<dbReference type="PROSITE" id="PS50112">
    <property type="entry name" value="PAS"/>
    <property type="match status" value="2"/>
</dbReference>
<dbReference type="Pfam" id="PF13185">
    <property type="entry name" value="GAF_2"/>
    <property type="match status" value="1"/>
</dbReference>
<evidence type="ECO:0000256" key="4">
    <source>
        <dbReference type="ARBA" id="ARBA00022679"/>
    </source>
</evidence>
<dbReference type="SMART" id="SM00065">
    <property type="entry name" value="GAF"/>
    <property type="match status" value="1"/>
</dbReference>
<comment type="caution">
    <text evidence="11">The sequence shown here is derived from an EMBL/GenBank/DDBJ whole genome shotgun (WGS) entry which is preliminary data.</text>
</comment>
<dbReference type="Pfam" id="PF08447">
    <property type="entry name" value="PAS_3"/>
    <property type="match status" value="1"/>
</dbReference>
<dbReference type="InterPro" id="IPR003594">
    <property type="entry name" value="HATPase_dom"/>
</dbReference>
<dbReference type="EC" id="2.7.13.3" evidence="2"/>
<reference evidence="11 12" key="1">
    <citation type="submission" date="2020-05" db="EMBL/GenBank/DDBJ databases">
        <title>Aquincola sp. isolate from soil.</title>
        <authorList>
            <person name="Han J."/>
            <person name="Kim D.-U."/>
        </authorList>
    </citation>
    <scope>NUCLEOTIDE SEQUENCE [LARGE SCALE GENOMIC DNA]</scope>
    <source>
        <strain evidence="11 12">S2</strain>
    </source>
</reference>
<dbReference type="RefSeq" id="WP_173122438.1">
    <property type="nucleotide sequence ID" value="NZ_JABRWJ010000003.1"/>
</dbReference>
<dbReference type="SMART" id="SM00091">
    <property type="entry name" value="PAS"/>
    <property type="match status" value="2"/>
</dbReference>
<keyword evidence="3 6" id="KW-0597">Phosphoprotein</keyword>
<dbReference type="InterPro" id="IPR003018">
    <property type="entry name" value="GAF"/>
</dbReference>
<dbReference type="PROSITE" id="PS50109">
    <property type="entry name" value="HIS_KIN"/>
    <property type="match status" value="1"/>
</dbReference>
<evidence type="ECO:0000313" key="11">
    <source>
        <dbReference type="EMBL" id="NRF67316.1"/>
    </source>
</evidence>
<feature type="domain" description="PAS" evidence="9">
    <location>
        <begin position="470"/>
        <end position="543"/>
    </location>
</feature>
<feature type="domain" description="Histidine kinase" evidence="7">
    <location>
        <begin position="609"/>
        <end position="827"/>
    </location>
</feature>
<dbReference type="SMART" id="SM00387">
    <property type="entry name" value="HATPase_c"/>
    <property type="match status" value="1"/>
</dbReference>
<dbReference type="Proteomes" id="UP000737171">
    <property type="component" value="Unassembled WGS sequence"/>
</dbReference>
<dbReference type="PANTHER" id="PTHR43047">
    <property type="entry name" value="TWO-COMPONENT HISTIDINE PROTEIN KINASE"/>
    <property type="match status" value="1"/>
</dbReference>
<dbReference type="SMART" id="SM00086">
    <property type="entry name" value="PAC"/>
    <property type="match status" value="2"/>
</dbReference>
<dbReference type="InterPro" id="IPR029016">
    <property type="entry name" value="GAF-like_dom_sf"/>
</dbReference>
<proteinExistence type="predicted"/>
<dbReference type="PRINTS" id="PR00344">
    <property type="entry name" value="BCTRLSENSOR"/>
</dbReference>
<evidence type="ECO:0000259" key="10">
    <source>
        <dbReference type="PROSITE" id="PS50113"/>
    </source>
</evidence>
<dbReference type="Pfam" id="PF00072">
    <property type="entry name" value="Response_reg"/>
    <property type="match status" value="1"/>
</dbReference>
<dbReference type="Pfam" id="PF02518">
    <property type="entry name" value="HATPase_c"/>
    <property type="match status" value="1"/>
</dbReference>
<evidence type="ECO:0000259" key="7">
    <source>
        <dbReference type="PROSITE" id="PS50109"/>
    </source>
</evidence>
<organism evidence="11 12">
    <name type="scientific">Pseudaquabacterium terrae</name>
    <dbReference type="NCBI Taxonomy" id="2732868"/>
    <lineage>
        <taxon>Bacteria</taxon>
        <taxon>Pseudomonadati</taxon>
        <taxon>Pseudomonadota</taxon>
        <taxon>Betaproteobacteria</taxon>
        <taxon>Burkholderiales</taxon>
        <taxon>Sphaerotilaceae</taxon>
        <taxon>Pseudaquabacterium</taxon>
    </lineage>
</organism>
<dbReference type="SUPFAM" id="SSF47384">
    <property type="entry name" value="Homodimeric domain of signal transducing histidine kinase"/>
    <property type="match status" value="1"/>
</dbReference>
<dbReference type="SMART" id="SM00388">
    <property type="entry name" value="HisKA"/>
    <property type="match status" value="1"/>
</dbReference>
<dbReference type="PROSITE" id="PS50113">
    <property type="entry name" value="PAC"/>
    <property type="match status" value="2"/>
</dbReference>
<dbReference type="InterPro" id="IPR036097">
    <property type="entry name" value="HisK_dim/P_sf"/>
</dbReference>
<dbReference type="InterPro" id="IPR005467">
    <property type="entry name" value="His_kinase_dom"/>
</dbReference>
<accession>A0ABX2EFE2</accession>
<dbReference type="InterPro" id="IPR003661">
    <property type="entry name" value="HisK_dim/P_dom"/>
</dbReference>
<dbReference type="InterPro" id="IPR000014">
    <property type="entry name" value="PAS"/>
</dbReference>
<evidence type="ECO:0000256" key="6">
    <source>
        <dbReference type="PROSITE-ProRule" id="PRU00169"/>
    </source>
</evidence>
<evidence type="ECO:0000259" key="9">
    <source>
        <dbReference type="PROSITE" id="PS50112"/>
    </source>
</evidence>
<dbReference type="InterPro" id="IPR035965">
    <property type="entry name" value="PAS-like_dom_sf"/>
</dbReference>
<dbReference type="InterPro" id="IPR001789">
    <property type="entry name" value="Sig_transdc_resp-reg_receiver"/>
</dbReference>
<dbReference type="Pfam" id="PF13426">
    <property type="entry name" value="PAS_9"/>
    <property type="match status" value="1"/>
</dbReference>
<keyword evidence="12" id="KW-1185">Reference proteome</keyword>
<dbReference type="SUPFAM" id="SSF55785">
    <property type="entry name" value="PYP-like sensor domain (PAS domain)"/>
    <property type="match status" value="2"/>
</dbReference>
<evidence type="ECO:0000313" key="12">
    <source>
        <dbReference type="Proteomes" id="UP000737171"/>
    </source>
</evidence>
<dbReference type="Gene3D" id="3.40.50.2300">
    <property type="match status" value="1"/>
</dbReference>